<organism evidence="1 2">
    <name type="scientific">Vermiconidia calcicola</name>
    <dbReference type="NCBI Taxonomy" id="1690605"/>
    <lineage>
        <taxon>Eukaryota</taxon>
        <taxon>Fungi</taxon>
        <taxon>Dikarya</taxon>
        <taxon>Ascomycota</taxon>
        <taxon>Pezizomycotina</taxon>
        <taxon>Dothideomycetes</taxon>
        <taxon>Dothideomycetidae</taxon>
        <taxon>Mycosphaerellales</taxon>
        <taxon>Extremaceae</taxon>
        <taxon>Vermiconidia</taxon>
    </lineage>
</organism>
<name>A0ACC3NAT2_9PEZI</name>
<gene>
    <name evidence="1" type="ORF">LTR37_008494</name>
</gene>
<evidence type="ECO:0000313" key="2">
    <source>
        <dbReference type="Proteomes" id="UP001281147"/>
    </source>
</evidence>
<comment type="caution">
    <text evidence="1">The sequence shown here is derived from an EMBL/GenBank/DDBJ whole genome shotgun (WGS) entry which is preliminary data.</text>
</comment>
<accession>A0ACC3NAT2</accession>
<reference evidence="1" key="1">
    <citation type="submission" date="2023-07" db="EMBL/GenBank/DDBJ databases">
        <title>Black Yeasts Isolated from many extreme environments.</title>
        <authorList>
            <person name="Coleine C."/>
            <person name="Stajich J.E."/>
            <person name="Selbmann L."/>
        </authorList>
    </citation>
    <scope>NUCLEOTIDE SEQUENCE</scope>
    <source>
        <strain evidence="1">CCFEE 5714</strain>
    </source>
</reference>
<sequence>MVATLFTSDLVKAGLLSCAIGGGVGAGQFSSSLWATPGGFFRWKLFISVVLCTAFAGGLAGAKTQAAASALAVLAAFFIGALESLAGVAVTIVIKDQTEIGVGAGVYGSLRSLAGVLATSWRFSTDAPSAAILHTILTTKVTDSTENQIVPALLQAGLPPASVEPFLASLSAGNVEGAVAVPGATEQIVGVGAAALQAAYSNAFTLLYLVTIAFGGCSIIAAWFSPELEKHYTGNVMRRLHKTGKRDGKPFGIDGEKVVEVEHREKV</sequence>
<dbReference type="EMBL" id="JAUTXU010000062">
    <property type="protein sequence ID" value="KAK3713536.1"/>
    <property type="molecule type" value="Genomic_DNA"/>
</dbReference>
<dbReference type="Proteomes" id="UP001281147">
    <property type="component" value="Unassembled WGS sequence"/>
</dbReference>
<evidence type="ECO:0000313" key="1">
    <source>
        <dbReference type="EMBL" id="KAK3713536.1"/>
    </source>
</evidence>
<keyword evidence="2" id="KW-1185">Reference proteome</keyword>
<protein>
    <submittedName>
        <fullName evidence="1">Uncharacterized protein</fullName>
    </submittedName>
</protein>
<proteinExistence type="predicted"/>